<feature type="region of interest" description="Disordered" evidence="4">
    <location>
        <begin position="644"/>
        <end position="676"/>
    </location>
</feature>
<dbReference type="CDD" id="cd12148">
    <property type="entry name" value="fungal_TF_MHR"/>
    <property type="match status" value="1"/>
</dbReference>
<dbReference type="OrthoDB" id="6509908at2759"/>
<keyword evidence="3" id="KW-0539">Nucleus</keyword>
<evidence type="ECO:0000313" key="6">
    <source>
        <dbReference type="EMBL" id="ATZ45364.1"/>
    </source>
</evidence>
<dbReference type="PROSITE" id="PS50048">
    <property type="entry name" value="ZN2_CY6_FUNGAL_2"/>
    <property type="match status" value="1"/>
</dbReference>
<evidence type="ECO:0000256" key="2">
    <source>
        <dbReference type="ARBA" id="ARBA00023163"/>
    </source>
</evidence>
<dbReference type="Gene3D" id="4.10.240.10">
    <property type="entry name" value="Zn(2)-C6 fungal-type DNA-binding domain"/>
    <property type="match status" value="1"/>
</dbReference>
<dbReference type="GeneID" id="5436196"/>
<name>A0A384J4B2_BOTFB</name>
<reference evidence="6 7" key="2">
    <citation type="journal article" date="2012" name="Eukaryot. Cell">
        <title>Genome update of Botrytis cinerea strains B05.10 and T4.</title>
        <authorList>
            <person name="Staats M."/>
            <person name="van Kan J.A."/>
        </authorList>
    </citation>
    <scope>NUCLEOTIDE SEQUENCE [LARGE SCALE GENOMIC DNA]</scope>
    <source>
        <strain evidence="6 7">B05.10</strain>
    </source>
</reference>
<keyword evidence="7" id="KW-1185">Reference proteome</keyword>
<dbReference type="Proteomes" id="UP000001798">
    <property type="component" value="Chromosome 1"/>
</dbReference>
<evidence type="ECO:0000259" key="5">
    <source>
        <dbReference type="PROSITE" id="PS50048"/>
    </source>
</evidence>
<feature type="compositionally biased region" description="Low complexity" evidence="4">
    <location>
        <begin position="665"/>
        <end position="676"/>
    </location>
</feature>
<dbReference type="KEGG" id="bfu:BCIN_01g01600"/>
<feature type="compositionally biased region" description="Polar residues" evidence="4">
    <location>
        <begin position="127"/>
        <end position="145"/>
    </location>
</feature>
<organism evidence="6 7">
    <name type="scientific">Botryotinia fuckeliana (strain B05.10)</name>
    <name type="common">Noble rot fungus</name>
    <name type="synonym">Botrytis cinerea</name>
    <dbReference type="NCBI Taxonomy" id="332648"/>
    <lineage>
        <taxon>Eukaryota</taxon>
        <taxon>Fungi</taxon>
        <taxon>Dikarya</taxon>
        <taxon>Ascomycota</taxon>
        <taxon>Pezizomycotina</taxon>
        <taxon>Leotiomycetes</taxon>
        <taxon>Helotiales</taxon>
        <taxon>Sclerotiniaceae</taxon>
        <taxon>Botrytis</taxon>
    </lineage>
</organism>
<reference evidence="6 7" key="3">
    <citation type="journal article" date="2017" name="Mol. Plant Pathol.">
        <title>A gapless genome sequence of the fungus Botrytis cinerea.</title>
        <authorList>
            <person name="Van Kan J.A."/>
            <person name="Stassen J.H."/>
            <person name="Mosbach A."/>
            <person name="Van Der Lee T.A."/>
            <person name="Faino L."/>
            <person name="Farmer A.D."/>
            <person name="Papasotiriou D.G."/>
            <person name="Zhou S."/>
            <person name="Seidl M.F."/>
            <person name="Cottam E."/>
            <person name="Edel D."/>
            <person name="Hahn M."/>
            <person name="Schwartz D.C."/>
            <person name="Dietrich R.A."/>
            <person name="Widdison S."/>
            <person name="Scalliet G."/>
        </authorList>
    </citation>
    <scope>NUCLEOTIDE SEQUENCE [LARGE SCALE GENOMIC DNA]</scope>
    <source>
        <strain evidence="6 7">B05.10</strain>
    </source>
</reference>
<reference evidence="6 7" key="1">
    <citation type="journal article" date="2011" name="PLoS Genet.">
        <title>Genomic analysis of the necrotrophic fungal pathogens Sclerotinia sclerotiorum and Botrytis cinerea.</title>
        <authorList>
            <person name="Amselem J."/>
            <person name="Cuomo C.A."/>
            <person name="van Kan J.A."/>
            <person name="Viaud M."/>
            <person name="Benito E.P."/>
            <person name="Couloux A."/>
            <person name="Coutinho P.M."/>
            <person name="de Vries R.P."/>
            <person name="Dyer P.S."/>
            <person name="Fillinger S."/>
            <person name="Fournier E."/>
            <person name="Gout L."/>
            <person name="Hahn M."/>
            <person name="Kohn L."/>
            <person name="Lapalu N."/>
            <person name="Plummer K.M."/>
            <person name="Pradier J.M."/>
            <person name="Quevillon E."/>
            <person name="Sharon A."/>
            <person name="Simon A."/>
            <person name="ten Have A."/>
            <person name="Tudzynski B."/>
            <person name="Tudzynski P."/>
            <person name="Wincker P."/>
            <person name="Andrew M."/>
            <person name="Anthouard V."/>
            <person name="Beever R.E."/>
            <person name="Beffa R."/>
            <person name="Benoit I."/>
            <person name="Bouzid O."/>
            <person name="Brault B."/>
            <person name="Chen Z."/>
            <person name="Choquer M."/>
            <person name="Collemare J."/>
            <person name="Cotton P."/>
            <person name="Danchin E.G."/>
            <person name="Da Silva C."/>
            <person name="Gautier A."/>
            <person name="Giraud C."/>
            <person name="Giraud T."/>
            <person name="Gonzalez C."/>
            <person name="Grossetete S."/>
            <person name="Guldener U."/>
            <person name="Henrissat B."/>
            <person name="Howlett B.J."/>
            <person name="Kodira C."/>
            <person name="Kretschmer M."/>
            <person name="Lappartient A."/>
            <person name="Leroch M."/>
            <person name="Levis C."/>
            <person name="Mauceli E."/>
            <person name="Neuveglise C."/>
            <person name="Oeser B."/>
            <person name="Pearson M."/>
            <person name="Poulain J."/>
            <person name="Poussereau N."/>
            <person name="Quesneville H."/>
            <person name="Rascle C."/>
            <person name="Schumacher J."/>
            <person name="Segurens B."/>
            <person name="Sexton A."/>
            <person name="Silva E."/>
            <person name="Sirven C."/>
            <person name="Soanes D.M."/>
            <person name="Talbot N.J."/>
            <person name="Templeton M."/>
            <person name="Yandava C."/>
            <person name="Yarden O."/>
            <person name="Zeng Q."/>
            <person name="Rollins J.A."/>
            <person name="Lebrun M.H."/>
            <person name="Dickman M."/>
        </authorList>
    </citation>
    <scope>NUCLEOTIDE SEQUENCE [LARGE SCALE GENOMIC DNA]</scope>
    <source>
        <strain evidence="6 7">B05.10</strain>
    </source>
</reference>
<gene>
    <name evidence="6" type="ORF">BCIN_01g01600</name>
</gene>
<feature type="region of interest" description="Disordered" evidence="4">
    <location>
        <begin position="85"/>
        <end position="145"/>
    </location>
</feature>
<evidence type="ECO:0000256" key="3">
    <source>
        <dbReference type="ARBA" id="ARBA00023242"/>
    </source>
</evidence>
<accession>A0A384J4B2</accession>
<dbReference type="AlphaFoldDB" id="A0A384J4B2"/>
<dbReference type="RefSeq" id="XP_024546016.1">
    <property type="nucleotide sequence ID" value="XM_024690248.1"/>
</dbReference>
<feature type="region of interest" description="Disordered" evidence="4">
    <location>
        <begin position="689"/>
        <end position="716"/>
    </location>
</feature>
<dbReference type="GO" id="GO:0008270">
    <property type="term" value="F:zinc ion binding"/>
    <property type="evidence" value="ECO:0007669"/>
    <property type="project" value="InterPro"/>
</dbReference>
<proteinExistence type="predicted"/>
<evidence type="ECO:0000256" key="1">
    <source>
        <dbReference type="ARBA" id="ARBA00023015"/>
    </source>
</evidence>
<dbReference type="GO" id="GO:0000981">
    <property type="term" value="F:DNA-binding transcription factor activity, RNA polymerase II-specific"/>
    <property type="evidence" value="ECO:0007669"/>
    <property type="project" value="InterPro"/>
</dbReference>
<dbReference type="PANTHER" id="PTHR47840">
    <property type="entry name" value="ZN(II)2CYS6 TRANSCRIPTION FACTOR (EUROFUNG)-RELATED"/>
    <property type="match status" value="1"/>
</dbReference>
<dbReference type="InterPro" id="IPR001138">
    <property type="entry name" value="Zn2Cys6_DnaBD"/>
</dbReference>
<protein>
    <recommendedName>
        <fullName evidence="5">Zn(2)-C6 fungal-type domain-containing protein</fullName>
    </recommendedName>
</protein>
<evidence type="ECO:0000256" key="4">
    <source>
        <dbReference type="SAM" id="MobiDB-lite"/>
    </source>
</evidence>
<evidence type="ECO:0000313" key="7">
    <source>
        <dbReference type="Proteomes" id="UP000001798"/>
    </source>
</evidence>
<sequence>MKMPPQSHPTLPKGMRKGTHSCYECRKRKVRCIFTKESTICGNCELKGRRCTEQRRELIQAGNVDTRESLREKIKRLEAVIEDYRRKSSSTAPDVVDENVNIELGNVREDKPSSESPPSELGAKRTPVSTPSSLGTGTSASVDKTSSQDIDPIITLFDNAIWRSHSSDLIPERISKLDKSENPATARKRICTRESLLSSLISPRLREIVISATCSWWYTWRPLGSIIQSSTGNPNSTLQDFIIWALESPDPSIVGIAILCIAVCLQQLDTRIHQYIIRQLPSLPGTLFQEYLEKVERHIVNDGDFASTEEGIETIVFAAKIHMNLGLNRKCWVLTHQAISYSQLLNLHRPHLSTDKNPLERNQRIQSWLSLCAGDAYLSLLLGLPYAADGRTIPITHNHDNTTSRFHHNLIILSSKVIDRNQRNLHLSISHTNKIQNSLDTTTQTLPPSFWTPQNSLSENKITRPEYLEQIAAQCWYYHLLVLLHMPLMMQSFLNSTLETHRIQCLSAARNLLRIWHIMRSDMHDAFSMVKLIDYQAFVCATLLILHKLESGSCAGEGPETRETPDGELIARTIATLKKAGSSLGNGVAKQAVQGLESLVGLGCEGDGERSRGEGLERGNLCAKIVVPYVGVITISPGEYYNSGSGDCGGEGEGVVESETEIHTQSRSQSQSRNQNQTQPFLFSLENNHTQNHHHNHDPSHDEVNNTNTNTQNETPLRETREVNTVTDANTDVQTQTQGQIQIQMEWASIDFDWTSNVTMGFEDDWAWLNGLGG</sequence>
<dbReference type="InterPro" id="IPR036864">
    <property type="entry name" value="Zn2-C6_fun-type_DNA-bd_sf"/>
</dbReference>
<keyword evidence="2" id="KW-0804">Transcription</keyword>
<dbReference type="PANTHER" id="PTHR47840:SF1">
    <property type="entry name" value="ZN(II)2CYS6 TRANSCRIPTION FACTOR (EUROFUNG)"/>
    <property type="match status" value="1"/>
</dbReference>
<dbReference type="SUPFAM" id="SSF57701">
    <property type="entry name" value="Zn2/Cys6 DNA-binding domain"/>
    <property type="match status" value="1"/>
</dbReference>
<feature type="compositionally biased region" description="Low complexity" evidence="4">
    <location>
        <begin position="705"/>
        <end position="715"/>
    </location>
</feature>
<dbReference type="EMBL" id="CP009805">
    <property type="protein sequence ID" value="ATZ45364.1"/>
    <property type="molecule type" value="Genomic_DNA"/>
</dbReference>
<dbReference type="CDD" id="cd00067">
    <property type="entry name" value="GAL4"/>
    <property type="match status" value="1"/>
</dbReference>
<dbReference type="PROSITE" id="PS00463">
    <property type="entry name" value="ZN2_CY6_FUNGAL_1"/>
    <property type="match status" value="1"/>
</dbReference>
<keyword evidence="1" id="KW-0805">Transcription regulation</keyword>
<dbReference type="SMART" id="SM00066">
    <property type="entry name" value="GAL4"/>
    <property type="match status" value="1"/>
</dbReference>
<feature type="domain" description="Zn(2)-C6 fungal-type" evidence="5">
    <location>
        <begin position="21"/>
        <end position="53"/>
    </location>
</feature>
<dbReference type="VEuPathDB" id="FungiDB:Bcin01g01600"/>